<sequence>MRIRIGILLFLFPLFCVAQHREDAAVLKTILLRYYKTEKPVYKNRSQLLYLYCERANNNEELVEAMQGTKLPPDFKKEIRAKINDATPLDWLAQLEAIYPTEPLLKQKISQCLTLEKYHEVSRRLNLNNQRLMIISKPLYHSKSNIALVKVTFYRNIEHNNGAVLLLEKTGDKWIIKEYLNQWAT</sequence>
<evidence type="ECO:0000256" key="1">
    <source>
        <dbReference type="SAM" id="SignalP"/>
    </source>
</evidence>
<organism evidence="2 3">
    <name type="scientific">Flavobacterium caeni</name>
    <dbReference type="NCBI Taxonomy" id="490189"/>
    <lineage>
        <taxon>Bacteria</taxon>
        <taxon>Pseudomonadati</taxon>
        <taxon>Bacteroidota</taxon>
        <taxon>Flavobacteriia</taxon>
        <taxon>Flavobacteriales</taxon>
        <taxon>Flavobacteriaceae</taxon>
        <taxon>Flavobacterium</taxon>
    </lineage>
</organism>
<proteinExistence type="predicted"/>
<evidence type="ECO:0000313" key="3">
    <source>
        <dbReference type="Proteomes" id="UP000199354"/>
    </source>
</evidence>
<accession>A0A1G5FTH6</accession>
<dbReference type="AlphaFoldDB" id="A0A1G5FTH6"/>
<evidence type="ECO:0000313" key="2">
    <source>
        <dbReference type="EMBL" id="SCY42559.1"/>
    </source>
</evidence>
<dbReference type="RefSeq" id="WP_139149620.1">
    <property type="nucleotide sequence ID" value="NZ_FMVF01000005.1"/>
</dbReference>
<feature type="chain" id="PRO_5011511528" description="DUF3828 domain-containing protein" evidence="1">
    <location>
        <begin position="19"/>
        <end position="185"/>
    </location>
</feature>
<reference evidence="2 3" key="1">
    <citation type="submission" date="2016-10" db="EMBL/GenBank/DDBJ databases">
        <authorList>
            <person name="de Groot N.N."/>
        </authorList>
    </citation>
    <scope>NUCLEOTIDE SEQUENCE [LARGE SCALE GENOMIC DNA]</scope>
    <source>
        <strain evidence="2 3">CGMCC 1.7031</strain>
    </source>
</reference>
<dbReference type="STRING" id="490189.SAMN02927903_01402"/>
<gene>
    <name evidence="2" type="ORF">SAMN02927903_01402</name>
</gene>
<dbReference type="EMBL" id="FMVF01000005">
    <property type="protein sequence ID" value="SCY42559.1"/>
    <property type="molecule type" value="Genomic_DNA"/>
</dbReference>
<keyword evidence="1" id="KW-0732">Signal</keyword>
<feature type="signal peptide" evidence="1">
    <location>
        <begin position="1"/>
        <end position="18"/>
    </location>
</feature>
<dbReference type="OrthoDB" id="1349113at2"/>
<name>A0A1G5FTH6_9FLAO</name>
<evidence type="ECO:0008006" key="4">
    <source>
        <dbReference type="Google" id="ProtNLM"/>
    </source>
</evidence>
<keyword evidence="3" id="KW-1185">Reference proteome</keyword>
<protein>
    <recommendedName>
        <fullName evidence="4">DUF3828 domain-containing protein</fullName>
    </recommendedName>
</protein>
<dbReference type="Proteomes" id="UP000199354">
    <property type="component" value="Unassembled WGS sequence"/>
</dbReference>